<dbReference type="AlphaFoldDB" id="A0A820NK29"/>
<protein>
    <submittedName>
        <fullName evidence="2">Uncharacterized protein</fullName>
    </submittedName>
</protein>
<gene>
    <name evidence="2" type="ORF">JBS370_LOCUS43119</name>
</gene>
<accession>A0A820NK29</accession>
<dbReference type="Proteomes" id="UP000663836">
    <property type="component" value="Unassembled WGS sequence"/>
</dbReference>
<feature type="non-terminal residue" evidence="2">
    <location>
        <position position="1"/>
    </location>
</feature>
<reference evidence="2" key="1">
    <citation type="submission" date="2021-02" db="EMBL/GenBank/DDBJ databases">
        <authorList>
            <person name="Nowell W R."/>
        </authorList>
    </citation>
    <scope>NUCLEOTIDE SEQUENCE</scope>
</reference>
<sequence>MIEYAKRPRLPPPLIVISYIGMLISKAGQCMFEWKEYLDKKSTQQARLQLSSHNVGGDSGYGTSSATPLAVDMSNTS</sequence>
<feature type="compositionally biased region" description="Polar residues" evidence="1">
    <location>
        <begin position="61"/>
        <end position="77"/>
    </location>
</feature>
<comment type="caution">
    <text evidence="2">The sequence shown here is derived from an EMBL/GenBank/DDBJ whole genome shotgun (WGS) entry which is preliminary data.</text>
</comment>
<organism evidence="2 3">
    <name type="scientific">Rotaria sordida</name>
    <dbReference type="NCBI Taxonomy" id="392033"/>
    <lineage>
        <taxon>Eukaryota</taxon>
        <taxon>Metazoa</taxon>
        <taxon>Spiralia</taxon>
        <taxon>Gnathifera</taxon>
        <taxon>Rotifera</taxon>
        <taxon>Eurotatoria</taxon>
        <taxon>Bdelloidea</taxon>
        <taxon>Philodinida</taxon>
        <taxon>Philodinidae</taxon>
        <taxon>Rotaria</taxon>
    </lineage>
</organism>
<evidence type="ECO:0000313" key="2">
    <source>
        <dbReference type="EMBL" id="CAF4390030.1"/>
    </source>
</evidence>
<dbReference type="EMBL" id="CAJOBD010063397">
    <property type="protein sequence ID" value="CAF4390030.1"/>
    <property type="molecule type" value="Genomic_DNA"/>
</dbReference>
<feature type="region of interest" description="Disordered" evidence="1">
    <location>
        <begin position="49"/>
        <end position="77"/>
    </location>
</feature>
<proteinExistence type="predicted"/>
<name>A0A820NK29_9BILA</name>
<evidence type="ECO:0000256" key="1">
    <source>
        <dbReference type="SAM" id="MobiDB-lite"/>
    </source>
</evidence>
<evidence type="ECO:0000313" key="3">
    <source>
        <dbReference type="Proteomes" id="UP000663836"/>
    </source>
</evidence>